<gene>
    <name evidence="4" type="ORF">B0H67DRAFT_18394</name>
</gene>
<feature type="compositionally biased region" description="Basic and acidic residues" evidence="2">
    <location>
        <begin position="651"/>
        <end position="671"/>
    </location>
</feature>
<feature type="region of interest" description="Disordered" evidence="2">
    <location>
        <begin position="327"/>
        <end position="350"/>
    </location>
</feature>
<feature type="compositionally biased region" description="Polar residues" evidence="2">
    <location>
        <begin position="128"/>
        <end position="139"/>
    </location>
</feature>
<feature type="compositionally biased region" description="Polar residues" evidence="2">
    <location>
        <begin position="636"/>
        <end position="645"/>
    </location>
</feature>
<evidence type="ECO:0000259" key="3">
    <source>
        <dbReference type="PROSITE" id="PS50102"/>
    </source>
</evidence>
<evidence type="ECO:0000256" key="1">
    <source>
        <dbReference type="PROSITE-ProRule" id="PRU00176"/>
    </source>
</evidence>
<dbReference type="AlphaFoldDB" id="A0AA40E6F1"/>
<proteinExistence type="predicted"/>
<keyword evidence="1" id="KW-0694">RNA-binding</keyword>
<feature type="compositionally biased region" description="Low complexity" evidence="2">
    <location>
        <begin position="370"/>
        <end position="379"/>
    </location>
</feature>
<feature type="compositionally biased region" description="Polar residues" evidence="2">
    <location>
        <begin position="104"/>
        <end position="114"/>
    </location>
</feature>
<feature type="region of interest" description="Disordered" evidence="2">
    <location>
        <begin position="450"/>
        <end position="516"/>
    </location>
</feature>
<feature type="compositionally biased region" description="Low complexity" evidence="2">
    <location>
        <begin position="386"/>
        <end position="400"/>
    </location>
</feature>
<evidence type="ECO:0000256" key="2">
    <source>
        <dbReference type="SAM" id="MobiDB-lite"/>
    </source>
</evidence>
<dbReference type="InterPro" id="IPR035979">
    <property type="entry name" value="RBD_domain_sf"/>
</dbReference>
<dbReference type="Gene3D" id="3.30.70.330">
    <property type="match status" value="1"/>
</dbReference>
<evidence type="ECO:0000313" key="5">
    <source>
        <dbReference type="Proteomes" id="UP001172102"/>
    </source>
</evidence>
<feature type="compositionally biased region" description="Basic and acidic residues" evidence="2">
    <location>
        <begin position="189"/>
        <end position="203"/>
    </location>
</feature>
<dbReference type="CDD" id="cd00590">
    <property type="entry name" value="RRM_SF"/>
    <property type="match status" value="1"/>
</dbReference>
<accession>A0AA40E6F1</accession>
<dbReference type="Proteomes" id="UP001172102">
    <property type="component" value="Unassembled WGS sequence"/>
</dbReference>
<feature type="compositionally biased region" description="Basic residues" evidence="2">
    <location>
        <begin position="33"/>
        <end position="42"/>
    </location>
</feature>
<feature type="compositionally biased region" description="Polar residues" evidence="2">
    <location>
        <begin position="152"/>
        <end position="164"/>
    </location>
</feature>
<dbReference type="PROSITE" id="PS50102">
    <property type="entry name" value="RRM"/>
    <property type="match status" value="1"/>
</dbReference>
<comment type="caution">
    <text evidence="4">The sequence shown here is derived from an EMBL/GenBank/DDBJ whole genome shotgun (WGS) entry which is preliminary data.</text>
</comment>
<feature type="compositionally biased region" description="Polar residues" evidence="2">
    <location>
        <begin position="1"/>
        <end position="13"/>
    </location>
</feature>
<feature type="region of interest" description="Disordered" evidence="2">
    <location>
        <begin position="1"/>
        <end position="203"/>
    </location>
</feature>
<organism evidence="4 5">
    <name type="scientific">Lasiosphaeris hirsuta</name>
    <dbReference type="NCBI Taxonomy" id="260670"/>
    <lineage>
        <taxon>Eukaryota</taxon>
        <taxon>Fungi</taxon>
        <taxon>Dikarya</taxon>
        <taxon>Ascomycota</taxon>
        <taxon>Pezizomycotina</taxon>
        <taxon>Sordariomycetes</taxon>
        <taxon>Sordariomycetidae</taxon>
        <taxon>Sordariales</taxon>
        <taxon>Lasiosphaeriaceae</taxon>
        <taxon>Lasiosphaeris</taxon>
    </lineage>
</organism>
<sequence>MGTSTLDNPTAAESSKDEDTAKGQLVLDERPTHQTRKSRHQSSKSGPVPADLKLADLQIPNVTAGPSRLPSRHRPEALSPGQPAAQADLSQDLKKPQPEVPDVSLSSEESTTAAQALPAEAIHASAPSYGNSNRPTESKQVYGKPSKKGHKQQGSTAHGSSSDFRQNRLYIHASHQGSGGSGNYYPEPPLERQQRGPRREREPVPLDCRNRYKAGLFEDYLSCDCSRCERQSRSIYITGLNVHLTAAQKIDMLERYYSRWGKVEDCELSHNIAKRLPLWAALVTFESTEPVAATVQHTNNTEIPGLSNRARVSFPFYSRFYKKPQHHASYDEMRRRTSMTGPPHIPVQPLSPEDVERLAQQYHHQCYPDQHGAQQHQNPQQPPNPASAAVPPVPHKAALPNSKSGKRRPSGFSESKIGFSDGSPRIVKNQPVLADPFVGESMRRVCSGMLGGLEPPSTKPQVIESCGEPRIPSNGYSNVPHVPSPSGHPISQPHHGYPPQYGHPPPHGQFIPPRGQPAGFRFGPSDGHPGYFMPQPGHSQLIHAPPPYSTTGAPGVEVGAGGRNPYAPSFQPTGPPGMYAPPYPYPPPPPHWGYPNFPMPMGYGLPPHLTQFPMDRPPHRQAYAPQDTPLPATQQAMEHNMQSKQSPEEALPNREKSPELNDNLGRQDIRIRLPNRPTRTPPKQIESPSAGKTKESAQPSDIRPTLDQSASSGDEPEFIKEALAALGSSPAPKETAVAEEMSTSSEEQKEEPKSVKTADSSLKPEPSRYRYASQDIRMEPDFMNQTVIRRRPYERHPVFLEWQDQDGDAATEGAATVEGVDTAAQAVSEVSTLHQDAATNQF</sequence>
<dbReference type="GO" id="GO:0003723">
    <property type="term" value="F:RNA binding"/>
    <property type="evidence" value="ECO:0007669"/>
    <property type="project" value="UniProtKB-UniRule"/>
</dbReference>
<dbReference type="InterPro" id="IPR012677">
    <property type="entry name" value="Nucleotide-bd_a/b_plait_sf"/>
</dbReference>
<reference evidence="4" key="1">
    <citation type="submission" date="2023-06" db="EMBL/GenBank/DDBJ databases">
        <title>Genome-scale phylogeny and comparative genomics of the fungal order Sordariales.</title>
        <authorList>
            <consortium name="Lawrence Berkeley National Laboratory"/>
            <person name="Hensen N."/>
            <person name="Bonometti L."/>
            <person name="Westerberg I."/>
            <person name="Brannstrom I.O."/>
            <person name="Guillou S."/>
            <person name="Cros-Aarteil S."/>
            <person name="Calhoun S."/>
            <person name="Haridas S."/>
            <person name="Kuo A."/>
            <person name="Mondo S."/>
            <person name="Pangilinan J."/>
            <person name="Riley R."/>
            <person name="Labutti K."/>
            <person name="Andreopoulos B."/>
            <person name="Lipzen A."/>
            <person name="Chen C."/>
            <person name="Yanf M."/>
            <person name="Daum C."/>
            <person name="Ng V."/>
            <person name="Clum A."/>
            <person name="Steindorff A."/>
            <person name="Ohm R."/>
            <person name="Martin F."/>
            <person name="Silar P."/>
            <person name="Natvig D."/>
            <person name="Lalanne C."/>
            <person name="Gautier V."/>
            <person name="Ament-Velasquez S.L."/>
            <person name="Kruys A."/>
            <person name="Hutchinson M.I."/>
            <person name="Powell A.J."/>
            <person name="Barry K."/>
            <person name="Miller A.N."/>
            <person name="Grigoriev I.V."/>
            <person name="Debuchy R."/>
            <person name="Gladieux P."/>
            <person name="Thoren M.H."/>
            <person name="Johannesson H."/>
        </authorList>
    </citation>
    <scope>NUCLEOTIDE SEQUENCE</scope>
    <source>
        <strain evidence="4">SMH4607-1</strain>
    </source>
</reference>
<evidence type="ECO:0000313" key="4">
    <source>
        <dbReference type="EMBL" id="KAK0729979.1"/>
    </source>
</evidence>
<feature type="region of interest" description="Disordered" evidence="2">
    <location>
        <begin position="370"/>
        <end position="427"/>
    </location>
</feature>
<dbReference type="InterPro" id="IPR000504">
    <property type="entry name" value="RRM_dom"/>
</dbReference>
<feature type="region of interest" description="Disordered" evidence="2">
    <location>
        <begin position="636"/>
        <end position="774"/>
    </location>
</feature>
<feature type="domain" description="RRM" evidence="3">
    <location>
        <begin position="233"/>
        <end position="317"/>
    </location>
</feature>
<dbReference type="EMBL" id="JAUKUA010000001">
    <property type="protein sequence ID" value="KAK0729979.1"/>
    <property type="molecule type" value="Genomic_DNA"/>
</dbReference>
<keyword evidence="5" id="KW-1185">Reference proteome</keyword>
<protein>
    <recommendedName>
        <fullName evidence="3">RRM domain-containing protein</fullName>
    </recommendedName>
</protein>
<dbReference type="SUPFAM" id="SSF54928">
    <property type="entry name" value="RNA-binding domain, RBD"/>
    <property type="match status" value="1"/>
</dbReference>
<feature type="compositionally biased region" description="Basic and acidic residues" evidence="2">
    <location>
        <begin position="746"/>
        <end position="756"/>
    </location>
</feature>
<feature type="compositionally biased region" description="Basic and acidic residues" evidence="2">
    <location>
        <begin position="14"/>
        <end position="32"/>
    </location>
</feature>
<name>A0AA40E6F1_9PEZI</name>